<comment type="caution">
    <text evidence="4">The sequence shown here is derived from an EMBL/GenBank/DDBJ whole genome shotgun (WGS) entry which is preliminary data.</text>
</comment>
<evidence type="ECO:0000256" key="1">
    <source>
        <dbReference type="ARBA" id="ARBA00006484"/>
    </source>
</evidence>
<proteinExistence type="inferred from homology"/>
<evidence type="ECO:0000313" key="5">
    <source>
        <dbReference type="Proteomes" id="UP000034680"/>
    </source>
</evidence>
<evidence type="ECO:0000256" key="3">
    <source>
        <dbReference type="RuleBase" id="RU000363"/>
    </source>
</evidence>
<dbReference type="Pfam" id="PF00106">
    <property type="entry name" value="adh_short"/>
    <property type="match status" value="1"/>
</dbReference>
<keyword evidence="2" id="KW-0560">Oxidoreductase</keyword>
<dbReference type="Proteomes" id="UP000034680">
    <property type="component" value="Unassembled WGS sequence"/>
</dbReference>
<keyword evidence="5" id="KW-1185">Reference proteome</keyword>
<reference evidence="4 5" key="1">
    <citation type="submission" date="2015-05" db="EMBL/GenBank/DDBJ databases">
        <title>Distinctive expansion of gene families associated with plant cell wall degradation and secondary metabolism in the genomes of grapevine trunk pathogens.</title>
        <authorList>
            <person name="Lawrence D.P."/>
            <person name="Travadon R."/>
            <person name="Rolshausen P.E."/>
            <person name="Baumgartner K."/>
        </authorList>
    </citation>
    <scope>NUCLEOTIDE SEQUENCE [LARGE SCALE GENOMIC DNA]</scope>
    <source>
        <strain evidence="4">DA912</strain>
    </source>
</reference>
<dbReference type="PRINTS" id="PR00080">
    <property type="entry name" value="SDRFAMILY"/>
</dbReference>
<accession>A0A0G2F7Q7</accession>
<dbReference type="OrthoDB" id="1933717at2759"/>
<reference evidence="4 5" key="2">
    <citation type="submission" date="2015-05" db="EMBL/GenBank/DDBJ databases">
        <authorList>
            <person name="Morales-Cruz A."/>
            <person name="Amrine K.C."/>
            <person name="Cantu D."/>
        </authorList>
    </citation>
    <scope>NUCLEOTIDE SEQUENCE [LARGE SCALE GENOMIC DNA]</scope>
    <source>
        <strain evidence="4">DA912</strain>
    </source>
</reference>
<protein>
    <submittedName>
        <fullName evidence="4">Putative nadp-dependent l-serine l-allo-threonine dehydrogenase ydfg</fullName>
    </submittedName>
</protein>
<dbReference type="Gene3D" id="3.40.50.720">
    <property type="entry name" value="NAD(P)-binding Rossmann-like Domain"/>
    <property type="match status" value="1"/>
</dbReference>
<dbReference type="PRINTS" id="PR00081">
    <property type="entry name" value="GDHRDH"/>
</dbReference>
<dbReference type="SUPFAM" id="SSF51735">
    <property type="entry name" value="NAD(P)-binding Rossmann-fold domains"/>
    <property type="match status" value="1"/>
</dbReference>
<name>A0A0G2F7Q7_9PEZI</name>
<gene>
    <name evidence="4" type="ORF">UCDDA912_g09822</name>
</gene>
<dbReference type="AlphaFoldDB" id="A0A0G2F7Q7"/>
<organism evidence="4 5">
    <name type="scientific">Diaporthe ampelina</name>
    <dbReference type="NCBI Taxonomy" id="1214573"/>
    <lineage>
        <taxon>Eukaryota</taxon>
        <taxon>Fungi</taxon>
        <taxon>Dikarya</taxon>
        <taxon>Ascomycota</taxon>
        <taxon>Pezizomycotina</taxon>
        <taxon>Sordariomycetes</taxon>
        <taxon>Sordariomycetidae</taxon>
        <taxon>Diaporthales</taxon>
        <taxon>Diaporthaceae</taxon>
        <taxon>Diaporthe</taxon>
    </lineage>
</organism>
<dbReference type="FunFam" id="3.40.50.720:FF:000710">
    <property type="entry name" value="Serine 3-dehydrogenase"/>
    <property type="match status" value="1"/>
</dbReference>
<dbReference type="InterPro" id="IPR036291">
    <property type="entry name" value="NAD(P)-bd_dom_sf"/>
</dbReference>
<dbReference type="EMBL" id="LCUC01000512">
    <property type="protein sequence ID" value="KKY30249.1"/>
    <property type="molecule type" value="Genomic_DNA"/>
</dbReference>
<dbReference type="STRING" id="1214573.A0A0G2F7Q7"/>
<comment type="similarity">
    <text evidence="1 3">Belongs to the short-chain dehydrogenases/reductases (SDR) family.</text>
</comment>
<dbReference type="InterPro" id="IPR002347">
    <property type="entry name" value="SDR_fam"/>
</dbReference>
<sequence>MSLLGKVVLVTGASMGIGAAIAHQLARKSATLILWSRSSDKLEKLSSELKAIPGAGPVHHYAVDVGKHSQITEAIGTIVKQLDAPIDILINNAGLALAAPKLFPEQSIEDITTMVNTNINGILYTSHAVLNEGRMLAAGRGQIINITSVTGLECPPFPGEAVYHTSKAAQEAFTNILRNELKETDIKVLAVRPGVVATNFHEQRVGYDKDKYEGFIEGYEPLVADDVAETVAWVLERPGRVSVKALDVVPTAQRSLSVFDRNWNKRKTSRG</sequence>
<evidence type="ECO:0000313" key="4">
    <source>
        <dbReference type="EMBL" id="KKY30249.1"/>
    </source>
</evidence>
<dbReference type="GO" id="GO:0016491">
    <property type="term" value="F:oxidoreductase activity"/>
    <property type="evidence" value="ECO:0007669"/>
    <property type="project" value="UniProtKB-KW"/>
</dbReference>
<dbReference type="PANTHER" id="PTHR42901">
    <property type="entry name" value="ALCOHOL DEHYDROGENASE"/>
    <property type="match status" value="1"/>
</dbReference>
<dbReference type="PANTHER" id="PTHR42901:SF1">
    <property type="entry name" value="ALCOHOL DEHYDROGENASE"/>
    <property type="match status" value="1"/>
</dbReference>
<evidence type="ECO:0000256" key="2">
    <source>
        <dbReference type="ARBA" id="ARBA00023002"/>
    </source>
</evidence>